<dbReference type="RefSeq" id="WP_015286732.1">
    <property type="nucleotide sequence ID" value="NC_019943.1"/>
</dbReference>
<dbReference type="InterPro" id="IPR051429">
    <property type="entry name" value="Encapsulin_nc"/>
</dbReference>
<dbReference type="InterPro" id="IPR012347">
    <property type="entry name" value="Ferritin-like"/>
</dbReference>
<reference evidence="5 6" key="2">
    <citation type="journal article" date="2014" name="Genome Announc.">
        <title>Complete Genome Sequence of Methanoregula formicica SMSPT, a Mesophilic Hydrogenotrophic Methanogen Isolated from a Methanogenic Upflow Anaerobic Sludge Blanket Reactor.</title>
        <authorList>
            <person name="Yamamoto K."/>
            <person name="Tamaki H."/>
            <person name="Cadillo-Quiroz H."/>
            <person name="Imachi H."/>
            <person name="Kyrpides N."/>
            <person name="Woyke T."/>
            <person name="Goodwin L."/>
            <person name="Zinder S.H."/>
            <person name="Kamagata Y."/>
            <person name="Liu W.T."/>
        </authorList>
    </citation>
    <scope>NUCLEOTIDE SEQUENCE [LARGE SCALE GENOMIC DNA]</scope>
    <source>
        <strain evidence="6">DSM 22288 / NBRC 105244 / SMSP</strain>
    </source>
</reference>
<dbReference type="PANTHER" id="PTHR37165">
    <property type="entry name" value="PEPTIDASE U56 FAMILY"/>
    <property type="match status" value="1"/>
</dbReference>
<evidence type="ECO:0000313" key="6">
    <source>
        <dbReference type="Proteomes" id="UP000010824"/>
    </source>
</evidence>
<protein>
    <submittedName>
        <fullName evidence="5">Rubrerythrin</fullName>
    </submittedName>
</protein>
<evidence type="ECO:0000256" key="2">
    <source>
        <dbReference type="ARBA" id="ARBA00033787"/>
    </source>
</evidence>
<reference evidence="6" key="1">
    <citation type="submission" date="2011-12" db="EMBL/GenBank/DDBJ databases">
        <title>Complete sequence of Methanoregula formicicum SMSP.</title>
        <authorList>
            <person name="Lucas S."/>
            <person name="Han J."/>
            <person name="Lapidus A."/>
            <person name="Cheng J.-F."/>
            <person name="Goodwin L."/>
            <person name="Pitluck S."/>
            <person name="Peters L."/>
            <person name="Ovchinnikova G."/>
            <person name="Teshima H."/>
            <person name="Detter J.C."/>
            <person name="Han C."/>
            <person name="Tapia R."/>
            <person name="Land M."/>
            <person name="Hauser L."/>
            <person name="Kyrpides N."/>
            <person name="Ivanova N."/>
            <person name="Pagani I."/>
            <person name="Imachi H."/>
            <person name="Tamaki H."/>
            <person name="Sekiguchi Y."/>
            <person name="Kamagata Y."/>
            <person name="Cadillo-Quiroz H."/>
            <person name="Zinder S."/>
            <person name="Liu W.-T."/>
            <person name="Woyke T."/>
        </authorList>
    </citation>
    <scope>NUCLEOTIDE SEQUENCE [LARGE SCALE GENOMIC DNA]</scope>
    <source>
        <strain evidence="6">DSM 22288 / NBRC 105244 / SMSP</strain>
    </source>
</reference>
<dbReference type="HOGENOM" id="CLU_141525_0_0_2"/>
<feature type="domain" description="Rubrerythrin diiron-binding" evidence="4">
    <location>
        <begin position="27"/>
        <end position="82"/>
    </location>
</feature>
<sequence>MPEFVNPFSGMVPGREMTLDELVRALRLDLASEHEAVHTYMAHANATDNPLAKAVLIDIANEERVHAGEFSRLIAILTGDEEKHLAEGAAEVDAMVASLAPPELKSPQGADETTIGSLKSS</sequence>
<dbReference type="eggNOG" id="arCOG03349">
    <property type="taxonomic scope" value="Archaea"/>
</dbReference>
<evidence type="ECO:0000256" key="1">
    <source>
        <dbReference type="ARBA" id="ARBA00033738"/>
    </source>
</evidence>
<dbReference type="OrthoDB" id="60579at2157"/>
<dbReference type="InParanoid" id="L0HIC1"/>
<dbReference type="Proteomes" id="UP000010824">
    <property type="component" value="Chromosome"/>
</dbReference>
<dbReference type="EMBL" id="CP003167">
    <property type="protein sequence ID" value="AGB03770.1"/>
    <property type="molecule type" value="Genomic_DNA"/>
</dbReference>
<dbReference type="GO" id="GO:0016491">
    <property type="term" value="F:oxidoreductase activity"/>
    <property type="evidence" value="ECO:0007669"/>
    <property type="project" value="InterPro"/>
</dbReference>
<feature type="region of interest" description="Disordered" evidence="3">
    <location>
        <begin position="100"/>
        <end position="121"/>
    </location>
</feature>
<dbReference type="InterPro" id="IPR009078">
    <property type="entry name" value="Ferritin-like_SF"/>
</dbReference>
<evidence type="ECO:0000259" key="4">
    <source>
        <dbReference type="Pfam" id="PF02915"/>
    </source>
</evidence>
<dbReference type="GO" id="GO:0046872">
    <property type="term" value="F:metal ion binding"/>
    <property type="evidence" value="ECO:0007669"/>
    <property type="project" value="InterPro"/>
</dbReference>
<dbReference type="GeneID" id="14308570"/>
<dbReference type="STRING" id="593750.Metfor_2787"/>
<dbReference type="PANTHER" id="PTHR37165:SF1">
    <property type="entry name" value="TYPE 1 ENCAPSULIN SHELL PROTEIN"/>
    <property type="match status" value="1"/>
</dbReference>
<evidence type="ECO:0000313" key="5">
    <source>
        <dbReference type="EMBL" id="AGB03770.1"/>
    </source>
</evidence>
<dbReference type="KEGG" id="mfo:Metfor_2787"/>
<dbReference type="SUPFAM" id="SSF47240">
    <property type="entry name" value="Ferritin-like"/>
    <property type="match status" value="1"/>
</dbReference>
<dbReference type="GO" id="GO:0140737">
    <property type="term" value="C:encapsulin nanocompartment"/>
    <property type="evidence" value="ECO:0007669"/>
    <property type="project" value="UniProtKB-SubCell"/>
</dbReference>
<gene>
    <name evidence="5" type="ordered locus">Metfor_2787</name>
</gene>
<organism evidence="5 6">
    <name type="scientific">Methanoregula formicica (strain DSM 22288 / NBRC 105244 / SMSP)</name>
    <dbReference type="NCBI Taxonomy" id="593750"/>
    <lineage>
        <taxon>Archaea</taxon>
        <taxon>Methanobacteriati</taxon>
        <taxon>Methanobacteriota</taxon>
        <taxon>Stenosarchaea group</taxon>
        <taxon>Methanomicrobia</taxon>
        <taxon>Methanomicrobiales</taxon>
        <taxon>Methanoregulaceae</taxon>
        <taxon>Methanoregula</taxon>
    </lineage>
</organism>
<name>L0HIC1_METFS</name>
<proteinExistence type="predicted"/>
<dbReference type="InterPro" id="IPR003251">
    <property type="entry name" value="Rr_diiron-bd_dom"/>
</dbReference>
<dbReference type="AlphaFoldDB" id="L0HIC1"/>
<dbReference type="Pfam" id="PF02915">
    <property type="entry name" value="Rubrerythrin"/>
    <property type="match status" value="1"/>
</dbReference>
<dbReference type="Gene3D" id="1.20.1260.10">
    <property type="match status" value="1"/>
</dbReference>
<comment type="subcellular location">
    <subcellularLocation>
        <location evidence="1">Encapsulin nanocompartment</location>
    </subcellularLocation>
</comment>
<keyword evidence="2" id="KW-1284">Encapsulin nanocompartment</keyword>
<keyword evidence="6" id="KW-1185">Reference proteome</keyword>
<accession>L0HIC1</accession>
<evidence type="ECO:0000256" key="3">
    <source>
        <dbReference type="SAM" id="MobiDB-lite"/>
    </source>
</evidence>